<proteinExistence type="predicted"/>
<protein>
    <recommendedName>
        <fullName evidence="3">Lipoprotein</fullName>
    </recommendedName>
</protein>
<dbReference type="KEGG" id="pex:IZT61_19315"/>
<dbReference type="PROSITE" id="PS51257">
    <property type="entry name" value="PROKAR_LIPOPROTEIN"/>
    <property type="match status" value="1"/>
</dbReference>
<name>A0A7S9KYG4_9SPHI</name>
<evidence type="ECO:0000313" key="1">
    <source>
        <dbReference type="EMBL" id="QPH39178.1"/>
    </source>
</evidence>
<sequence length="226" mass="24779">MRTIFSLITCIILLMSGCKKDAAVESEEVKFEKALLKAGFKKVSNTELPKGISPYEFTVQEIADIANGTITDHISIRHPQQNTLRVKSNKLGFKTSNELSVVFGDEEPEEGGIGSKNFHGGTQFYYFVNMNAMVSIGFTLIKGKGWKYTSHRVNISKAESQNSDYGYYDEGQNSGSYDGAITCTFHSSGSVYYSAFGKKYSKPINIYGNSGGGGNPNLIVTTDSTY</sequence>
<dbReference type="EMBL" id="CP064939">
    <property type="protein sequence ID" value="QPH39178.1"/>
    <property type="molecule type" value="Genomic_DNA"/>
</dbReference>
<dbReference type="RefSeq" id="WP_196098648.1">
    <property type="nucleotide sequence ID" value="NZ_CP064939.1"/>
</dbReference>
<evidence type="ECO:0000313" key="2">
    <source>
        <dbReference type="Proteomes" id="UP000594759"/>
    </source>
</evidence>
<dbReference type="AlphaFoldDB" id="A0A7S9KYG4"/>
<accession>A0A7S9KYG4</accession>
<gene>
    <name evidence="1" type="ORF">IZT61_19315</name>
</gene>
<keyword evidence="2" id="KW-1185">Reference proteome</keyword>
<organism evidence="1 2">
    <name type="scientific">Pedobacter endophyticus</name>
    <dbReference type="NCBI Taxonomy" id="2789740"/>
    <lineage>
        <taxon>Bacteria</taxon>
        <taxon>Pseudomonadati</taxon>
        <taxon>Bacteroidota</taxon>
        <taxon>Sphingobacteriia</taxon>
        <taxon>Sphingobacteriales</taxon>
        <taxon>Sphingobacteriaceae</taxon>
        <taxon>Pedobacter</taxon>
    </lineage>
</organism>
<reference evidence="1 2" key="1">
    <citation type="submission" date="2020-11" db="EMBL/GenBank/DDBJ databases">
        <title>Pedobacter endophytica, an endophytic bacteria isolated form Carex pumila.</title>
        <authorList>
            <person name="Peng Y."/>
            <person name="Jiang L."/>
            <person name="Lee J."/>
        </authorList>
    </citation>
    <scope>NUCLEOTIDE SEQUENCE [LARGE SCALE GENOMIC DNA]</scope>
    <source>
        <strain evidence="1 2">JBR3-12</strain>
    </source>
</reference>
<evidence type="ECO:0008006" key="3">
    <source>
        <dbReference type="Google" id="ProtNLM"/>
    </source>
</evidence>
<dbReference type="Proteomes" id="UP000594759">
    <property type="component" value="Chromosome"/>
</dbReference>